<reference evidence="1 2" key="1">
    <citation type="submission" date="2011-02" db="EMBL/GenBank/DDBJ databases">
        <title>The Genome Sequence of Sphaeroforma arctica JP610.</title>
        <authorList>
            <consortium name="The Broad Institute Genome Sequencing Platform"/>
            <person name="Russ C."/>
            <person name="Cuomo C."/>
            <person name="Young S.K."/>
            <person name="Zeng Q."/>
            <person name="Gargeya S."/>
            <person name="Alvarado L."/>
            <person name="Berlin A."/>
            <person name="Chapman S.B."/>
            <person name="Chen Z."/>
            <person name="Freedman E."/>
            <person name="Gellesch M."/>
            <person name="Goldberg J."/>
            <person name="Griggs A."/>
            <person name="Gujja S."/>
            <person name="Heilman E."/>
            <person name="Heiman D."/>
            <person name="Howarth C."/>
            <person name="Mehta T."/>
            <person name="Neiman D."/>
            <person name="Pearson M."/>
            <person name="Roberts A."/>
            <person name="Saif S."/>
            <person name="Shea T."/>
            <person name="Shenoy N."/>
            <person name="Sisk P."/>
            <person name="Stolte C."/>
            <person name="Sykes S."/>
            <person name="White J."/>
            <person name="Yandava C."/>
            <person name="Burger G."/>
            <person name="Gray M.W."/>
            <person name="Holland P.W.H."/>
            <person name="King N."/>
            <person name="Lang F.B.F."/>
            <person name="Roger A.J."/>
            <person name="Ruiz-Trillo I."/>
            <person name="Haas B."/>
            <person name="Nusbaum C."/>
            <person name="Birren B."/>
        </authorList>
    </citation>
    <scope>NUCLEOTIDE SEQUENCE [LARGE SCALE GENOMIC DNA]</scope>
    <source>
        <strain evidence="1 2">JP610</strain>
    </source>
</reference>
<protein>
    <submittedName>
        <fullName evidence="1">Uncharacterized protein</fullName>
    </submittedName>
</protein>
<sequence>MGMRRDSESHIVHKRRSITPRCILGLDPARSALKARDGEGSVIPGFAIDCDGFKSSQNLYKLYNHRTTSVVDRNNAALNTLGIQSRGHAYEEETKTGSILEDIKQNSEQALVDLRAQEIRLAVLEANKPIECRRGWRKAVKSRLPNDIKKLDTNLYLQWWRSAFYTSGKDVHKVILEDIATQKAAQSERQRGTCQACSNEQKWAGLATKSQESSLVDIWGQGYTNMSIIMDSDHDVVIETMRNVHDRPLTHKTQATSSNAWCKVYTTPRVLRQRSSDVVQGAKSLKSRVVSGKNRIKQWSIARRPSFGSRGSL</sequence>
<evidence type="ECO:0000313" key="1">
    <source>
        <dbReference type="EMBL" id="KNC79470.1"/>
    </source>
</evidence>
<organism evidence="1 2">
    <name type="scientific">Sphaeroforma arctica JP610</name>
    <dbReference type="NCBI Taxonomy" id="667725"/>
    <lineage>
        <taxon>Eukaryota</taxon>
        <taxon>Ichthyosporea</taxon>
        <taxon>Ichthyophonida</taxon>
        <taxon>Sphaeroforma</taxon>
    </lineage>
</organism>
<gene>
    <name evidence="1" type="ORF">SARC_08136</name>
</gene>
<evidence type="ECO:0000313" key="2">
    <source>
        <dbReference type="Proteomes" id="UP000054560"/>
    </source>
</evidence>
<dbReference type="GeneID" id="25908640"/>
<name>A0A0L0FRS8_9EUKA</name>
<dbReference type="RefSeq" id="XP_014153372.1">
    <property type="nucleotide sequence ID" value="XM_014297897.1"/>
</dbReference>
<dbReference type="Proteomes" id="UP000054560">
    <property type="component" value="Unassembled WGS sequence"/>
</dbReference>
<keyword evidence="2" id="KW-1185">Reference proteome</keyword>
<proteinExistence type="predicted"/>
<accession>A0A0L0FRS8</accession>
<dbReference type="EMBL" id="KQ242299">
    <property type="protein sequence ID" value="KNC79470.1"/>
    <property type="molecule type" value="Genomic_DNA"/>
</dbReference>
<dbReference type="AlphaFoldDB" id="A0A0L0FRS8"/>